<reference evidence="2" key="1">
    <citation type="journal article" date="2019" name="bioRxiv">
        <title>The Genome of the Zebra Mussel, Dreissena polymorpha: A Resource for Invasive Species Research.</title>
        <authorList>
            <person name="McCartney M.A."/>
            <person name="Auch B."/>
            <person name="Kono T."/>
            <person name="Mallez S."/>
            <person name="Zhang Y."/>
            <person name="Obille A."/>
            <person name="Becker A."/>
            <person name="Abrahante J.E."/>
            <person name="Garbe J."/>
            <person name="Badalamenti J.P."/>
            <person name="Herman A."/>
            <person name="Mangelson H."/>
            <person name="Liachko I."/>
            <person name="Sullivan S."/>
            <person name="Sone E.D."/>
            <person name="Koren S."/>
            <person name="Silverstein K.A.T."/>
            <person name="Beckman K.B."/>
            <person name="Gohl D.M."/>
        </authorList>
    </citation>
    <scope>NUCLEOTIDE SEQUENCE</scope>
    <source>
        <strain evidence="2">Duluth1</strain>
        <tissue evidence="2">Whole animal</tissue>
    </source>
</reference>
<name>A0A9D4QPM7_DREPO</name>
<dbReference type="EMBL" id="JAIWYP010000004">
    <property type="protein sequence ID" value="KAH3838906.1"/>
    <property type="molecule type" value="Genomic_DNA"/>
</dbReference>
<keyword evidence="1" id="KW-0175">Coiled coil</keyword>
<feature type="coiled-coil region" evidence="1">
    <location>
        <begin position="93"/>
        <end position="127"/>
    </location>
</feature>
<evidence type="ECO:0000313" key="3">
    <source>
        <dbReference type="Proteomes" id="UP000828390"/>
    </source>
</evidence>
<gene>
    <name evidence="2" type="ORF">DPMN_112323</name>
</gene>
<evidence type="ECO:0000256" key="1">
    <source>
        <dbReference type="SAM" id="Coils"/>
    </source>
</evidence>
<reference evidence="2" key="2">
    <citation type="submission" date="2020-11" db="EMBL/GenBank/DDBJ databases">
        <authorList>
            <person name="McCartney M.A."/>
            <person name="Auch B."/>
            <person name="Kono T."/>
            <person name="Mallez S."/>
            <person name="Becker A."/>
            <person name="Gohl D.M."/>
            <person name="Silverstein K.A.T."/>
            <person name="Koren S."/>
            <person name="Bechman K.B."/>
            <person name="Herman A."/>
            <person name="Abrahante J.E."/>
            <person name="Garbe J."/>
        </authorList>
    </citation>
    <scope>NUCLEOTIDE SEQUENCE</scope>
    <source>
        <strain evidence="2">Duluth1</strain>
        <tissue evidence="2">Whole animal</tissue>
    </source>
</reference>
<proteinExistence type="predicted"/>
<evidence type="ECO:0000313" key="2">
    <source>
        <dbReference type="EMBL" id="KAH3838906.1"/>
    </source>
</evidence>
<protein>
    <submittedName>
        <fullName evidence="2">Uncharacterized protein</fullName>
    </submittedName>
</protein>
<keyword evidence="3" id="KW-1185">Reference proteome</keyword>
<dbReference type="Proteomes" id="UP000828390">
    <property type="component" value="Unassembled WGS sequence"/>
</dbReference>
<comment type="caution">
    <text evidence="2">The sequence shown here is derived from an EMBL/GenBank/DDBJ whole genome shotgun (WGS) entry which is preliminary data.</text>
</comment>
<sequence length="223" mass="26039">MADKQSRRNNRTKRNRENIERTEYDDDCIYHQNPELRSDVQRRECLVRIPSVVDEIKSAKGDYKHLYIPGRDFLIQKKTDELLHGLKSSIACIQRVENEIAYSKREIAELKNDFKKLEDDLSNVSGLHSRTISTAQCRMREIDFVMYQNKVINHLIEAAEKIELHDTIDGDHIWFANPDNIGTDIDAIFNKAESRGTLELSALDFLIRKQNSNSQFEQRDQSN</sequence>
<dbReference type="AlphaFoldDB" id="A0A9D4QPM7"/>
<accession>A0A9D4QPM7</accession>
<organism evidence="2 3">
    <name type="scientific">Dreissena polymorpha</name>
    <name type="common">Zebra mussel</name>
    <name type="synonym">Mytilus polymorpha</name>
    <dbReference type="NCBI Taxonomy" id="45954"/>
    <lineage>
        <taxon>Eukaryota</taxon>
        <taxon>Metazoa</taxon>
        <taxon>Spiralia</taxon>
        <taxon>Lophotrochozoa</taxon>
        <taxon>Mollusca</taxon>
        <taxon>Bivalvia</taxon>
        <taxon>Autobranchia</taxon>
        <taxon>Heteroconchia</taxon>
        <taxon>Euheterodonta</taxon>
        <taxon>Imparidentia</taxon>
        <taxon>Neoheterodontei</taxon>
        <taxon>Myida</taxon>
        <taxon>Dreissenoidea</taxon>
        <taxon>Dreissenidae</taxon>
        <taxon>Dreissena</taxon>
    </lineage>
</organism>